<evidence type="ECO:0000313" key="2">
    <source>
        <dbReference type="Proteomes" id="UP001500665"/>
    </source>
</evidence>
<sequence length="175" mass="20259">MKFRCVCGEIIVDNTDSLSYKAYFIADQDWEDAFRPEEGTSDEPEDRLLGWSRSAWQCQACGSLYIDDDNGLVHRFQPASADTPRNILASIHGERWKRPLRGSWRSDRTKSPPGQLWWGAGDDSGFEEFDEWAALERRYYTVFERLLGKGALRDAFLRHEDRYLHRWPSPPPGSA</sequence>
<protein>
    <submittedName>
        <fullName evidence="1">Uncharacterized protein</fullName>
    </submittedName>
</protein>
<proteinExistence type="predicted"/>
<reference evidence="1 2" key="1">
    <citation type="journal article" date="2019" name="Int. J. Syst. Evol. Microbiol.">
        <title>The Global Catalogue of Microorganisms (GCM) 10K type strain sequencing project: providing services to taxonomists for standard genome sequencing and annotation.</title>
        <authorList>
            <consortium name="The Broad Institute Genomics Platform"/>
            <consortium name="The Broad Institute Genome Sequencing Center for Infectious Disease"/>
            <person name="Wu L."/>
            <person name="Ma J."/>
        </authorList>
    </citation>
    <scope>NUCLEOTIDE SEQUENCE [LARGE SCALE GENOMIC DNA]</scope>
    <source>
        <strain evidence="1 2">JCM 10696</strain>
    </source>
</reference>
<dbReference type="EMBL" id="BAAAHH010000020">
    <property type="protein sequence ID" value="GAA0957969.1"/>
    <property type="molecule type" value="Genomic_DNA"/>
</dbReference>
<dbReference type="RefSeq" id="WP_344242972.1">
    <property type="nucleotide sequence ID" value="NZ_BAAAHH010000020.1"/>
</dbReference>
<dbReference type="Proteomes" id="UP001500665">
    <property type="component" value="Unassembled WGS sequence"/>
</dbReference>
<keyword evidence="2" id="KW-1185">Reference proteome</keyword>
<organism evidence="1 2">
    <name type="scientific">Actinocorallia libanotica</name>
    <dbReference type="NCBI Taxonomy" id="46162"/>
    <lineage>
        <taxon>Bacteria</taxon>
        <taxon>Bacillati</taxon>
        <taxon>Actinomycetota</taxon>
        <taxon>Actinomycetes</taxon>
        <taxon>Streptosporangiales</taxon>
        <taxon>Thermomonosporaceae</taxon>
        <taxon>Actinocorallia</taxon>
    </lineage>
</organism>
<name>A0ABN1RIK5_9ACTN</name>
<evidence type="ECO:0000313" key="1">
    <source>
        <dbReference type="EMBL" id="GAA0957969.1"/>
    </source>
</evidence>
<gene>
    <name evidence="1" type="ORF">GCM10009550_45940</name>
</gene>
<comment type="caution">
    <text evidence="1">The sequence shown here is derived from an EMBL/GenBank/DDBJ whole genome shotgun (WGS) entry which is preliminary data.</text>
</comment>
<accession>A0ABN1RIK5</accession>